<organism evidence="1 2">
    <name type="scientific">Streptomyces macrosporus</name>
    <dbReference type="NCBI Taxonomy" id="44032"/>
    <lineage>
        <taxon>Bacteria</taxon>
        <taxon>Bacillati</taxon>
        <taxon>Actinomycetota</taxon>
        <taxon>Actinomycetes</taxon>
        <taxon>Kitasatosporales</taxon>
        <taxon>Streptomycetaceae</taxon>
        <taxon>Streptomyces</taxon>
    </lineage>
</organism>
<reference evidence="1 2" key="1">
    <citation type="journal article" date="2019" name="Int. J. Syst. Evol. Microbiol.">
        <title>The Global Catalogue of Microorganisms (GCM) 10K type strain sequencing project: providing services to taxonomists for standard genome sequencing and annotation.</title>
        <authorList>
            <consortium name="The Broad Institute Genomics Platform"/>
            <consortium name="The Broad Institute Genome Sequencing Center for Infectious Disease"/>
            <person name="Wu L."/>
            <person name="Ma J."/>
        </authorList>
    </citation>
    <scope>NUCLEOTIDE SEQUENCE [LARGE SCALE GENOMIC DNA]</scope>
    <source>
        <strain evidence="1 2">JCM 6305</strain>
    </source>
</reference>
<evidence type="ECO:0000313" key="2">
    <source>
        <dbReference type="Proteomes" id="UP001501638"/>
    </source>
</evidence>
<sequence length="71" mass="7879">MYRTIESLGTRLLGLFVPRLDAAAAAQACWSACWQCNKHYGHQDGHCNCNAPCCSWPNNSNRFNCNCLACP</sequence>
<protein>
    <recommendedName>
        <fullName evidence="3">Secreted protein</fullName>
    </recommendedName>
</protein>
<name>A0ABN3KBJ5_9ACTN</name>
<dbReference type="EMBL" id="BAAASZ010000030">
    <property type="protein sequence ID" value="GAA2454821.1"/>
    <property type="molecule type" value="Genomic_DNA"/>
</dbReference>
<evidence type="ECO:0008006" key="3">
    <source>
        <dbReference type="Google" id="ProtNLM"/>
    </source>
</evidence>
<proteinExistence type="predicted"/>
<evidence type="ECO:0000313" key="1">
    <source>
        <dbReference type="EMBL" id="GAA2454821.1"/>
    </source>
</evidence>
<keyword evidence="2" id="KW-1185">Reference proteome</keyword>
<gene>
    <name evidence="1" type="ORF">GCM10010405_43410</name>
</gene>
<accession>A0ABN3KBJ5</accession>
<comment type="caution">
    <text evidence="1">The sequence shown here is derived from an EMBL/GenBank/DDBJ whole genome shotgun (WGS) entry which is preliminary data.</text>
</comment>
<dbReference type="Proteomes" id="UP001501638">
    <property type="component" value="Unassembled WGS sequence"/>
</dbReference>